<dbReference type="GO" id="GO:0005634">
    <property type="term" value="C:nucleus"/>
    <property type="evidence" value="ECO:0007669"/>
    <property type="project" value="UniProtKB-SubCell"/>
</dbReference>
<evidence type="ECO:0000256" key="1">
    <source>
        <dbReference type="ARBA" id="ARBA00004123"/>
    </source>
</evidence>
<dbReference type="InterPro" id="IPR051219">
    <property type="entry name" value="Heterochromatin_chromo-domain"/>
</dbReference>
<dbReference type="KEGG" id="dpp:DICPUDRAFT_32261"/>
<accession>F0ZIR8</accession>
<proteinExistence type="predicted"/>
<feature type="non-terminal residue" evidence="4">
    <location>
        <position position="1"/>
    </location>
</feature>
<reference evidence="5" key="1">
    <citation type="journal article" date="2011" name="Genome Biol.">
        <title>Comparative genomics of the social amoebae Dictyostelium discoideum and Dictyostelium purpureum.</title>
        <authorList>
            <consortium name="US DOE Joint Genome Institute (JGI-PGF)"/>
            <person name="Sucgang R."/>
            <person name="Kuo A."/>
            <person name="Tian X."/>
            <person name="Salerno W."/>
            <person name="Parikh A."/>
            <person name="Feasley C.L."/>
            <person name="Dalin E."/>
            <person name="Tu H."/>
            <person name="Huang E."/>
            <person name="Barry K."/>
            <person name="Lindquist E."/>
            <person name="Shapiro H."/>
            <person name="Bruce D."/>
            <person name="Schmutz J."/>
            <person name="Salamov A."/>
            <person name="Fey P."/>
            <person name="Gaudet P."/>
            <person name="Anjard C."/>
            <person name="Babu M.M."/>
            <person name="Basu S."/>
            <person name="Bushmanova Y."/>
            <person name="van der Wel H."/>
            <person name="Katoh-Kurasawa M."/>
            <person name="Dinh C."/>
            <person name="Coutinho P.M."/>
            <person name="Saito T."/>
            <person name="Elias M."/>
            <person name="Schaap P."/>
            <person name="Kay R.R."/>
            <person name="Henrissat B."/>
            <person name="Eichinger L."/>
            <person name="Rivero F."/>
            <person name="Putnam N.H."/>
            <person name="West C.M."/>
            <person name="Loomis W.F."/>
            <person name="Chisholm R.L."/>
            <person name="Shaulsky G."/>
            <person name="Strassmann J.E."/>
            <person name="Queller D.C."/>
            <person name="Kuspa A."/>
            <person name="Grigoriev I.V."/>
        </authorList>
    </citation>
    <scope>NUCLEOTIDE SEQUENCE [LARGE SCALE GENOMIC DNA]</scope>
    <source>
        <strain evidence="5">QSDP1</strain>
    </source>
</reference>
<protein>
    <recommendedName>
        <fullName evidence="3">Chromo domain-containing protein</fullName>
    </recommendedName>
</protein>
<dbReference type="Gene3D" id="2.40.50.40">
    <property type="match status" value="1"/>
</dbReference>
<dbReference type="RefSeq" id="XP_003287314.1">
    <property type="nucleotide sequence ID" value="XM_003287266.1"/>
</dbReference>
<dbReference type="GeneID" id="10501177"/>
<organism evidence="4 5">
    <name type="scientific">Dictyostelium purpureum</name>
    <name type="common">Slime mold</name>
    <dbReference type="NCBI Taxonomy" id="5786"/>
    <lineage>
        <taxon>Eukaryota</taxon>
        <taxon>Amoebozoa</taxon>
        <taxon>Evosea</taxon>
        <taxon>Eumycetozoa</taxon>
        <taxon>Dictyostelia</taxon>
        <taxon>Dictyosteliales</taxon>
        <taxon>Dictyosteliaceae</taxon>
        <taxon>Dictyostelium</taxon>
    </lineage>
</organism>
<dbReference type="Pfam" id="PF00385">
    <property type="entry name" value="Chromo"/>
    <property type="match status" value="1"/>
</dbReference>
<gene>
    <name evidence="4" type="ORF">DICPUDRAFT_32261</name>
</gene>
<dbReference type="Proteomes" id="UP000001064">
    <property type="component" value="Unassembled WGS sequence"/>
</dbReference>
<evidence type="ECO:0000256" key="2">
    <source>
        <dbReference type="ARBA" id="ARBA00023242"/>
    </source>
</evidence>
<dbReference type="InParanoid" id="F0ZIR8"/>
<dbReference type="SMART" id="SM00298">
    <property type="entry name" value="CHROMO"/>
    <property type="match status" value="1"/>
</dbReference>
<keyword evidence="2" id="KW-0539">Nucleus</keyword>
<comment type="subcellular location">
    <subcellularLocation>
        <location evidence="1">Nucleus</location>
    </subcellularLocation>
</comment>
<dbReference type="VEuPathDB" id="AmoebaDB:DICPUDRAFT_32261"/>
<keyword evidence="5" id="KW-1185">Reference proteome</keyword>
<evidence type="ECO:0000313" key="4">
    <source>
        <dbReference type="EMBL" id="EGC36181.1"/>
    </source>
</evidence>
<dbReference type="AlphaFoldDB" id="F0ZIR8"/>
<evidence type="ECO:0000259" key="3">
    <source>
        <dbReference type="PROSITE" id="PS50013"/>
    </source>
</evidence>
<feature type="domain" description="Chromo" evidence="3">
    <location>
        <begin position="2"/>
        <end position="59"/>
    </location>
</feature>
<dbReference type="SUPFAM" id="SSF54160">
    <property type="entry name" value="Chromo domain-like"/>
    <property type="match status" value="1"/>
</dbReference>
<dbReference type="InterPro" id="IPR016197">
    <property type="entry name" value="Chromo-like_dom_sf"/>
</dbReference>
<evidence type="ECO:0000313" key="5">
    <source>
        <dbReference type="Proteomes" id="UP000001064"/>
    </source>
</evidence>
<dbReference type="PROSITE" id="PS50013">
    <property type="entry name" value="CHROMO_2"/>
    <property type="match status" value="1"/>
</dbReference>
<dbReference type="OrthoDB" id="5427872at2759"/>
<name>F0ZIR8_DICPU</name>
<dbReference type="InterPro" id="IPR023780">
    <property type="entry name" value="Chromo_domain"/>
</dbReference>
<dbReference type="EMBL" id="GL871035">
    <property type="protein sequence ID" value="EGC36181.1"/>
    <property type="molecule type" value="Genomic_DNA"/>
</dbReference>
<dbReference type="PANTHER" id="PTHR22812">
    <property type="entry name" value="CHROMOBOX PROTEIN"/>
    <property type="match status" value="1"/>
</dbReference>
<dbReference type="STRING" id="5786.F0ZIR8"/>
<dbReference type="InterPro" id="IPR000953">
    <property type="entry name" value="Chromo/chromo_shadow_dom"/>
</dbReference>
<dbReference type="eggNOG" id="KOG1911">
    <property type="taxonomic scope" value="Eukaryota"/>
</dbReference>
<sequence length="59" mass="7157">IYTEEKILSMRIRGGIKEYQMKWKGYDVKEETWKAESDCYCRDLINEYEKSQGSKNKKK</sequence>